<dbReference type="NCBIfam" id="NF041120">
    <property type="entry name" value="RqcH_arch"/>
    <property type="match status" value="1"/>
</dbReference>
<proteinExistence type="predicted"/>
<reference evidence="3" key="1">
    <citation type="submission" date="2020-10" db="EMBL/GenBank/DDBJ databases">
        <authorList>
            <person name="Hahn C.J."/>
            <person name="Laso-Perez R."/>
            <person name="Vulcano F."/>
            <person name="Vaziourakis K.-M."/>
            <person name="Stokke R."/>
            <person name="Steen I.H."/>
            <person name="Teske A."/>
            <person name="Boetius A."/>
            <person name="Liebeke M."/>
            <person name="Amann R."/>
            <person name="Knittel K."/>
        </authorList>
    </citation>
    <scope>NUCLEOTIDE SEQUENCE</scope>
    <source>
        <strain evidence="3">Gfbio:e3339647-f889-4370-9287-4fb5cb688e4c:AG394J04_GoMArc1</strain>
    </source>
</reference>
<dbReference type="EMBL" id="CAJHIP010000015">
    <property type="protein sequence ID" value="CAD6493096.1"/>
    <property type="molecule type" value="Genomic_DNA"/>
</dbReference>
<sequence length="659" mass="74181">MTFHARQQPKVDISSIDTVVVASELSNLIVGAKIGKIYQHSPDELRIVLRVTGSGRSDLVIEAGRRIHLTKYPKESEKVPQPFPMLLRKHLTGGRITKIEQYDFDRIIKIGVERAGVKTVLLCEFFARGNIVLLNEENHIILPLKSINYKDRAIRGGQIYELPQPQLNPRTVTVEELTGIFAASNTDVVRTLATRLNLGGVLSEEVCLRAGIDKSTSATKMSHECCEKIYSALLDLMLPLSANKLVPQVVKQDGVNIDVLPFELEQYKDFEKIYFSSINDALDEYYGKSEIKKIITPQKTRQGLYVRRLAQQEASLEKFNKQEEKLTSTGELLYAEYCLIDDILTTIRGAREKDYSWEDIKKTLANTSVPTASVIERIDSSTGKITVNINGVRINLDYRLSVEQNAAAYYKRAKKFSSKINGAIKAINNTRELISKKETVDVVTKKKLKRKKPKWYEQFKWFYSTDGFLVIAGRDSDTNEIVVKKYMEKRDLFFHTQYPGSPAVIVKTEGKTMPETTLKEAAQFTVSHSGVWKSGYAEGECYFVLPEQVSKTPEHGEFLPKGSFIIRGKRNYMKAAVGIAVGINDEKCLCGPLGAVRNRVDAMVELEPGAFNGNDMSTKIYRIFAEQAKDVRSLKMYASPEIISRCMPPGGSQIKSLKP</sequence>
<accession>A0A811T6V4</accession>
<dbReference type="InterPro" id="IPR051608">
    <property type="entry name" value="RQC_Subunit_NEMF"/>
</dbReference>
<gene>
    <name evidence="3" type="ORF">FFODKBPE_00422</name>
</gene>
<dbReference type="AlphaFoldDB" id="A0A811T6V4"/>
<dbReference type="Gene3D" id="2.30.310.10">
    <property type="entry name" value="ibrinogen binding protein from staphylococcus aureus domain"/>
    <property type="match status" value="1"/>
</dbReference>
<evidence type="ECO:0000313" key="4">
    <source>
        <dbReference type="Proteomes" id="UP000603056"/>
    </source>
</evidence>
<dbReference type="GO" id="GO:0005737">
    <property type="term" value="C:cytoplasm"/>
    <property type="evidence" value="ECO:0007669"/>
    <property type="project" value="UniProtKB-ARBA"/>
</dbReference>
<name>A0A811T6V4_9EURY</name>
<dbReference type="Proteomes" id="UP000603056">
    <property type="component" value="Unassembled WGS sequence"/>
</dbReference>
<comment type="caution">
    <text evidence="3">The sequence shown here is derived from an EMBL/GenBank/DDBJ whole genome shotgun (WGS) entry which is preliminary data.</text>
</comment>
<dbReference type="PANTHER" id="PTHR15239:SF6">
    <property type="entry name" value="RIBOSOME QUALITY CONTROL COMPLEX SUBUNIT NEMF"/>
    <property type="match status" value="1"/>
</dbReference>
<protein>
    <recommendedName>
        <fullName evidence="2">NFACT RNA-binding domain-containing protein</fullName>
    </recommendedName>
</protein>
<feature type="domain" description="NFACT RNA-binding" evidence="2">
    <location>
        <begin position="459"/>
        <end position="568"/>
    </location>
</feature>
<dbReference type="GO" id="GO:0072344">
    <property type="term" value="P:rescue of stalled ribosome"/>
    <property type="evidence" value="ECO:0007669"/>
    <property type="project" value="TreeGrafter"/>
</dbReference>
<dbReference type="FunFam" id="2.30.310.10:FF:000003">
    <property type="entry name" value="Zinc knuckle domain containing protein"/>
    <property type="match status" value="1"/>
</dbReference>
<evidence type="ECO:0000259" key="2">
    <source>
        <dbReference type="Pfam" id="PF05670"/>
    </source>
</evidence>
<keyword evidence="1" id="KW-0175">Coiled coil</keyword>
<organism evidence="3 4">
    <name type="scientific">Candidatus Argoarchaeum ethanivorans</name>
    <dbReference type="NCBI Taxonomy" id="2608793"/>
    <lineage>
        <taxon>Archaea</taxon>
        <taxon>Methanobacteriati</taxon>
        <taxon>Methanobacteriota</taxon>
        <taxon>Stenosarchaea group</taxon>
        <taxon>Methanomicrobia</taxon>
        <taxon>Methanosarcinales</taxon>
        <taxon>Methanosarcinales incertae sedis</taxon>
        <taxon>GOM Arc I cluster</taxon>
        <taxon>Candidatus Argoarchaeum</taxon>
    </lineage>
</organism>
<dbReference type="Pfam" id="PF05670">
    <property type="entry name" value="NFACT-R_1"/>
    <property type="match status" value="1"/>
</dbReference>
<dbReference type="GO" id="GO:1990112">
    <property type="term" value="C:RQC complex"/>
    <property type="evidence" value="ECO:0007669"/>
    <property type="project" value="TreeGrafter"/>
</dbReference>
<dbReference type="Pfam" id="PF05833">
    <property type="entry name" value="NFACT_N"/>
    <property type="match status" value="1"/>
</dbReference>
<dbReference type="GO" id="GO:0043023">
    <property type="term" value="F:ribosomal large subunit binding"/>
    <property type="evidence" value="ECO:0007669"/>
    <property type="project" value="TreeGrafter"/>
</dbReference>
<dbReference type="InterPro" id="IPR008532">
    <property type="entry name" value="NFACT_RNA-bd"/>
</dbReference>
<evidence type="ECO:0000313" key="3">
    <source>
        <dbReference type="EMBL" id="CAD6493096.1"/>
    </source>
</evidence>
<dbReference type="GO" id="GO:0000049">
    <property type="term" value="F:tRNA binding"/>
    <property type="evidence" value="ECO:0007669"/>
    <property type="project" value="TreeGrafter"/>
</dbReference>
<evidence type="ECO:0000256" key="1">
    <source>
        <dbReference type="ARBA" id="ARBA00023054"/>
    </source>
</evidence>
<dbReference type="PANTHER" id="PTHR15239">
    <property type="entry name" value="NUCLEAR EXPORT MEDIATOR FACTOR NEMF"/>
    <property type="match status" value="1"/>
</dbReference>